<dbReference type="EMBL" id="AP023418">
    <property type="protein sequence ID" value="BCK80590.1"/>
    <property type="molecule type" value="Genomic_DNA"/>
</dbReference>
<evidence type="ECO:0000313" key="8">
    <source>
        <dbReference type="EMBL" id="BCK80590.1"/>
    </source>
</evidence>
<dbReference type="CDD" id="cd01171">
    <property type="entry name" value="YXKO-related"/>
    <property type="match status" value="1"/>
</dbReference>
<comment type="cofactor">
    <cofactor evidence="6">
        <name>Mg(2+)</name>
        <dbReference type="ChEBI" id="CHEBI:18420"/>
    </cofactor>
</comment>
<evidence type="ECO:0000256" key="3">
    <source>
        <dbReference type="ARBA" id="ARBA00022857"/>
    </source>
</evidence>
<keyword evidence="3 6" id="KW-0521">NADP</keyword>
<keyword evidence="9" id="KW-1185">Reference proteome</keyword>
<evidence type="ECO:0000313" key="9">
    <source>
        <dbReference type="Proteomes" id="UP000681035"/>
    </source>
</evidence>
<keyword evidence="2 6" id="KW-0067">ATP-binding</keyword>
<comment type="catalytic activity">
    <reaction evidence="6">
        <text>(6S)-NADHX + ADP = AMP + phosphate + NADH + H(+)</text>
        <dbReference type="Rhea" id="RHEA:32223"/>
        <dbReference type="ChEBI" id="CHEBI:15378"/>
        <dbReference type="ChEBI" id="CHEBI:43474"/>
        <dbReference type="ChEBI" id="CHEBI:57945"/>
        <dbReference type="ChEBI" id="CHEBI:64074"/>
        <dbReference type="ChEBI" id="CHEBI:456215"/>
        <dbReference type="ChEBI" id="CHEBI:456216"/>
        <dbReference type="EC" id="4.2.1.136"/>
    </reaction>
</comment>
<comment type="subunit">
    <text evidence="6">Homotetramer.</text>
</comment>
<dbReference type="Proteomes" id="UP000681035">
    <property type="component" value="Chromosome"/>
</dbReference>
<dbReference type="Gene3D" id="3.40.1190.20">
    <property type="match status" value="1"/>
</dbReference>
<dbReference type="GO" id="GO:0110051">
    <property type="term" value="P:metabolite repair"/>
    <property type="evidence" value="ECO:0007669"/>
    <property type="project" value="TreeGrafter"/>
</dbReference>
<dbReference type="PANTHER" id="PTHR12592:SF0">
    <property type="entry name" value="ATP-DEPENDENT (S)-NAD(P)H-HYDRATE DEHYDRATASE"/>
    <property type="match status" value="1"/>
</dbReference>
<evidence type="ECO:0000256" key="1">
    <source>
        <dbReference type="ARBA" id="ARBA00022741"/>
    </source>
</evidence>
<feature type="binding site" evidence="6">
    <location>
        <position position="116"/>
    </location>
    <ligand>
        <name>(6S)-NADPHX</name>
        <dbReference type="ChEBI" id="CHEBI:64076"/>
    </ligand>
</feature>
<gene>
    <name evidence="6" type="primary">nnrD</name>
    <name evidence="8" type="ORF">MM50RIKEN_03530</name>
</gene>
<dbReference type="InterPro" id="IPR029056">
    <property type="entry name" value="Ribokinase-like"/>
</dbReference>
<evidence type="ECO:0000256" key="2">
    <source>
        <dbReference type="ARBA" id="ARBA00022840"/>
    </source>
</evidence>
<keyword evidence="1 6" id="KW-0547">Nucleotide-binding</keyword>
<dbReference type="GO" id="GO:0046496">
    <property type="term" value="P:nicotinamide nucleotide metabolic process"/>
    <property type="evidence" value="ECO:0007669"/>
    <property type="project" value="UniProtKB-UniRule"/>
</dbReference>
<dbReference type="GO" id="GO:0052856">
    <property type="term" value="F:NAD(P)HX epimerase activity"/>
    <property type="evidence" value="ECO:0007669"/>
    <property type="project" value="TreeGrafter"/>
</dbReference>
<dbReference type="InterPro" id="IPR000631">
    <property type="entry name" value="CARKD"/>
</dbReference>
<dbReference type="PROSITE" id="PS51383">
    <property type="entry name" value="YJEF_C_3"/>
    <property type="match status" value="1"/>
</dbReference>
<evidence type="ECO:0000256" key="6">
    <source>
        <dbReference type="HAMAP-Rule" id="MF_01965"/>
    </source>
</evidence>
<dbReference type="SUPFAM" id="SSF53613">
    <property type="entry name" value="Ribokinase-like"/>
    <property type="match status" value="1"/>
</dbReference>
<dbReference type="PROSITE" id="PS01050">
    <property type="entry name" value="YJEF_C_2"/>
    <property type="match status" value="1"/>
</dbReference>
<dbReference type="GO" id="GO:0005524">
    <property type="term" value="F:ATP binding"/>
    <property type="evidence" value="ECO:0007669"/>
    <property type="project" value="UniProtKB-KW"/>
</dbReference>
<feature type="domain" description="YjeF C-terminal" evidence="7">
    <location>
        <begin position="11"/>
        <end position="289"/>
    </location>
</feature>
<comment type="similarity">
    <text evidence="6">Belongs to the NnrD/CARKD family.</text>
</comment>
<feature type="binding site" evidence="6">
    <location>
        <position position="167"/>
    </location>
    <ligand>
        <name>(6S)-NADPHX</name>
        <dbReference type="ChEBI" id="CHEBI:64076"/>
    </ligand>
</feature>
<reference evidence="8" key="1">
    <citation type="submission" date="2020-09" db="EMBL/GenBank/DDBJ databases">
        <title>New species isolated from human feces.</title>
        <authorList>
            <person name="Kitahara M."/>
            <person name="Shigeno Y."/>
            <person name="Shime M."/>
            <person name="Matsumoto Y."/>
            <person name="Nakamura S."/>
            <person name="Motooka D."/>
            <person name="Fukuoka S."/>
            <person name="Nishikawa H."/>
            <person name="Benno Y."/>
        </authorList>
    </citation>
    <scope>NUCLEOTIDE SEQUENCE</scope>
    <source>
        <strain evidence="8">MM50</strain>
    </source>
</reference>
<comment type="function">
    <text evidence="6">Catalyzes the dehydration of the S-form of NAD(P)HX at the expense of ADP, which is converted to AMP. Together with NAD(P)HX epimerase, which catalyzes the epimerization of the S- and R-forms, the enzyme allows the repair of both epimers of NAD(P)HX, a damaged form of NAD(P)H that is a result of enzymatic or heat-dependent hydration.</text>
</comment>
<dbReference type="InterPro" id="IPR017953">
    <property type="entry name" value="Carbohydrate_kinase_pred_CS"/>
</dbReference>
<organism evidence="8 9">
    <name type="scientific">Vescimonas coprocola</name>
    <dbReference type="NCBI Taxonomy" id="2714355"/>
    <lineage>
        <taxon>Bacteria</taxon>
        <taxon>Bacillati</taxon>
        <taxon>Bacillota</taxon>
        <taxon>Clostridia</taxon>
        <taxon>Eubacteriales</taxon>
        <taxon>Oscillospiraceae</taxon>
        <taxon>Vescimonas</taxon>
    </lineage>
</organism>
<dbReference type="EC" id="4.2.1.136" evidence="6"/>
<evidence type="ECO:0000259" key="7">
    <source>
        <dbReference type="PROSITE" id="PS51383"/>
    </source>
</evidence>
<dbReference type="AlphaFoldDB" id="A0A810PY54"/>
<dbReference type="NCBIfam" id="TIGR00196">
    <property type="entry name" value="yjeF_cterm"/>
    <property type="match status" value="1"/>
</dbReference>
<dbReference type="KEGG" id="vcop:MM50RIKEN_03530"/>
<evidence type="ECO:0000256" key="5">
    <source>
        <dbReference type="ARBA" id="ARBA00023239"/>
    </source>
</evidence>
<keyword evidence="5 6" id="KW-0456">Lyase</keyword>
<feature type="binding site" evidence="6">
    <location>
        <position position="229"/>
    </location>
    <ligand>
        <name>AMP</name>
        <dbReference type="ChEBI" id="CHEBI:456215"/>
    </ligand>
</feature>
<sequence length="291" mass="30812">MEQERKVEPIGRELVRRLLPRRDPEGHKGTFGKVLCLCGSVGYTGAPVFASRGAVRSGAGLVFLGVPESIWPVAAVKSDEAMPFPLPEAEGRLSLLAEETIRRRAAGCDAVLLGCGLGRGRQTDALVRRLMDLPQPLVLDADGINALAGHMDEWERRRGRVTVLTPHEGEFLRVGGDLSQGRTAAAEDFARRSGAVVVLKGPGTVVAGPDGRCRVNTTGNCGMAKGGSGDVLSGVVLALLGLGMDAFDACCCAVWLHGRAGDLAAQEKGQWGMTPTDLLERLPQALREVTE</sequence>
<dbReference type="Pfam" id="PF01256">
    <property type="entry name" value="Carb_kinase"/>
    <property type="match status" value="1"/>
</dbReference>
<dbReference type="HAMAP" id="MF_01965">
    <property type="entry name" value="NADHX_dehydratase"/>
    <property type="match status" value="1"/>
</dbReference>
<feature type="binding site" evidence="6">
    <location>
        <begin position="200"/>
        <end position="204"/>
    </location>
    <ligand>
        <name>AMP</name>
        <dbReference type="ChEBI" id="CHEBI:456215"/>
    </ligand>
</feature>
<feature type="binding site" evidence="6">
    <location>
        <position position="46"/>
    </location>
    <ligand>
        <name>(6S)-NADPHX</name>
        <dbReference type="ChEBI" id="CHEBI:64076"/>
    </ligand>
</feature>
<dbReference type="PANTHER" id="PTHR12592">
    <property type="entry name" value="ATP-DEPENDENT (S)-NAD(P)H-HYDRATE DEHYDRATASE FAMILY MEMBER"/>
    <property type="match status" value="1"/>
</dbReference>
<feature type="binding site" evidence="6">
    <location>
        <position position="230"/>
    </location>
    <ligand>
        <name>(6S)-NADPHX</name>
        <dbReference type="ChEBI" id="CHEBI:64076"/>
    </ligand>
</feature>
<dbReference type="RefSeq" id="WP_213541512.1">
    <property type="nucleotide sequence ID" value="NZ_AP023418.1"/>
</dbReference>
<dbReference type="GO" id="GO:0052855">
    <property type="term" value="F:ADP-dependent NAD(P)H-hydrate dehydratase activity"/>
    <property type="evidence" value="ECO:0007669"/>
    <property type="project" value="UniProtKB-UniRule"/>
</dbReference>
<accession>A0A810PY54</accession>
<keyword evidence="4 6" id="KW-0520">NAD</keyword>
<name>A0A810PY54_9FIRM</name>
<comment type="catalytic activity">
    <reaction evidence="6">
        <text>(6S)-NADPHX + ADP = AMP + phosphate + NADPH + H(+)</text>
        <dbReference type="Rhea" id="RHEA:32235"/>
        <dbReference type="ChEBI" id="CHEBI:15378"/>
        <dbReference type="ChEBI" id="CHEBI:43474"/>
        <dbReference type="ChEBI" id="CHEBI:57783"/>
        <dbReference type="ChEBI" id="CHEBI:64076"/>
        <dbReference type="ChEBI" id="CHEBI:456215"/>
        <dbReference type="ChEBI" id="CHEBI:456216"/>
        <dbReference type="EC" id="4.2.1.136"/>
    </reaction>
</comment>
<protein>
    <recommendedName>
        <fullName evidence="6">ADP-dependent (S)-NAD(P)H-hydrate dehydratase</fullName>
        <ecNumber evidence="6">4.2.1.136</ecNumber>
    </recommendedName>
    <alternativeName>
        <fullName evidence="6">ADP-dependent NAD(P)HX dehydratase</fullName>
    </alternativeName>
</protein>
<proteinExistence type="inferred from homology"/>
<evidence type="ECO:0000256" key="4">
    <source>
        <dbReference type="ARBA" id="ARBA00023027"/>
    </source>
</evidence>